<organism evidence="3 4">
    <name type="scientific">Tamaricihabitans halophyticus</name>
    <dbReference type="NCBI Taxonomy" id="1262583"/>
    <lineage>
        <taxon>Bacteria</taxon>
        <taxon>Bacillati</taxon>
        <taxon>Actinomycetota</taxon>
        <taxon>Actinomycetes</taxon>
        <taxon>Pseudonocardiales</taxon>
        <taxon>Pseudonocardiaceae</taxon>
        <taxon>Tamaricihabitans</taxon>
    </lineage>
</organism>
<dbReference type="EMBL" id="SLXQ01000001">
    <property type="protein sequence ID" value="TCP56621.1"/>
    <property type="molecule type" value="Genomic_DNA"/>
</dbReference>
<evidence type="ECO:0000313" key="4">
    <source>
        <dbReference type="Proteomes" id="UP000294911"/>
    </source>
</evidence>
<evidence type="ECO:0000313" key="3">
    <source>
        <dbReference type="EMBL" id="TCP56621.1"/>
    </source>
</evidence>
<dbReference type="AlphaFoldDB" id="A0A4R2RA97"/>
<proteinExistence type="predicted"/>
<feature type="compositionally biased region" description="Basic and acidic residues" evidence="1">
    <location>
        <begin position="216"/>
        <end position="233"/>
    </location>
</feature>
<keyword evidence="2" id="KW-0472">Membrane</keyword>
<name>A0A4R2RA97_9PSEU</name>
<comment type="caution">
    <text evidence="3">The sequence shown here is derived from an EMBL/GenBank/DDBJ whole genome shotgun (WGS) entry which is preliminary data.</text>
</comment>
<accession>A0A4R2RA97</accession>
<dbReference type="OrthoDB" id="5244221at2"/>
<dbReference type="Pfam" id="PF11361">
    <property type="entry name" value="DUF3159"/>
    <property type="match status" value="1"/>
</dbReference>
<dbReference type="Proteomes" id="UP000294911">
    <property type="component" value="Unassembled WGS sequence"/>
</dbReference>
<evidence type="ECO:0000256" key="1">
    <source>
        <dbReference type="SAM" id="MobiDB-lite"/>
    </source>
</evidence>
<keyword evidence="4" id="KW-1185">Reference proteome</keyword>
<keyword evidence="2" id="KW-0812">Transmembrane</keyword>
<feature type="transmembrane region" description="Helical" evidence="2">
    <location>
        <begin position="30"/>
        <end position="53"/>
    </location>
</feature>
<evidence type="ECO:0000256" key="2">
    <source>
        <dbReference type="SAM" id="Phobius"/>
    </source>
</evidence>
<gene>
    <name evidence="3" type="ORF">EV191_101566</name>
</gene>
<protein>
    <submittedName>
        <fullName evidence="3">Uncharacterized protein DUF3159</fullName>
    </submittedName>
</protein>
<feature type="transmembrane region" description="Helical" evidence="2">
    <location>
        <begin position="104"/>
        <end position="125"/>
    </location>
</feature>
<feature type="transmembrane region" description="Helical" evidence="2">
    <location>
        <begin position="146"/>
        <end position="167"/>
    </location>
</feature>
<dbReference type="InterPro" id="IPR016566">
    <property type="entry name" value="UCP010219"/>
</dbReference>
<reference evidence="3 4" key="1">
    <citation type="submission" date="2019-03" db="EMBL/GenBank/DDBJ databases">
        <title>Genomic Encyclopedia of Type Strains, Phase IV (KMG-IV): sequencing the most valuable type-strain genomes for metagenomic binning, comparative biology and taxonomic classification.</title>
        <authorList>
            <person name="Goeker M."/>
        </authorList>
    </citation>
    <scope>NUCLEOTIDE SEQUENCE [LARGE SCALE GENOMIC DNA]</scope>
    <source>
        <strain evidence="3 4">DSM 45765</strain>
    </source>
</reference>
<feature type="transmembrane region" description="Helical" evidence="2">
    <location>
        <begin position="179"/>
        <end position="199"/>
    </location>
</feature>
<feature type="region of interest" description="Disordered" evidence="1">
    <location>
        <begin position="206"/>
        <end position="233"/>
    </location>
</feature>
<keyword evidence="2" id="KW-1133">Transmembrane helix</keyword>
<sequence length="233" mass="24886">MRTERDDSLATLLGGRRGALDASLPPAAFVVGWLLASNSILIGAAAAVGVGLVIGILRLVRGGKLGAVLISVAGVCAAALLALYTGRAQDFFLIQLLMNIASALAWAASIVLRWPLLGVVVGFALGQKTSWRRDPALLRAYGLASWIWVFVQYTLRVAVYATLWWAGEVVALGVARVALSWPLIAVTIAISAWVLRATLPADHPGLRHPRIAGQDPEVRRQENESEETERPAP</sequence>
<feature type="transmembrane region" description="Helical" evidence="2">
    <location>
        <begin position="65"/>
        <end position="84"/>
    </location>
</feature>